<evidence type="ECO:0000259" key="2">
    <source>
        <dbReference type="Pfam" id="PF01370"/>
    </source>
</evidence>
<protein>
    <submittedName>
        <fullName evidence="3">NAD-dependent epimerase/dehydratase family protein</fullName>
    </submittedName>
</protein>
<dbReference type="PANTHER" id="PTHR43000">
    <property type="entry name" value="DTDP-D-GLUCOSE 4,6-DEHYDRATASE-RELATED"/>
    <property type="match status" value="1"/>
</dbReference>
<proteinExistence type="inferred from homology"/>
<dbReference type="Pfam" id="PF01370">
    <property type="entry name" value="Epimerase"/>
    <property type="match status" value="1"/>
</dbReference>
<name>A0A8J6N923_9BACT</name>
<dbReference type="AlphaFoldDB" id="A0A8J6N923"/>
<dbReference type="InterPro" id="IPR001509">
    <property type="entry name" value="Epimerase_deHydtase"/>
</dbReference>
<sequence>MKILVTGGAGFIGSNVVDAYIEAGHDVVIMDNLFSGKWKNINPKAKFYLMDIRSAEVSKVFEKEKFDIINHHAAQMSVPASVEDPLFDADVNVKGFVNLLEAARAHDVKKVIFISSGGAIYGEAVEFPTSEKSPALPLSPYAITKSVSEQYLAFYKHQYDLDFTILRYANVYGPRQIPHGEAGVVAVFMDRLLAGKPCTVYHFDDQPKGMTRDYCFVGDIVQANLLAIDKGSGQAFNIGTGKDTHTADLFNTVFDSMKTARPEISDALKKYKTGPARLGDLTKSCLLCGKAQKELGFQVKFSLAEGLAKTVDWRLEDR</sequence>
<feature type="domain" description="NAD-dependent epimerase/dehydratase" evidence="2">
    <location>
        <begin position="3"/>
        <end position="239"/>
    </location>
</feature>
<reference evidence="3 4" key="1">
    <citation type="submission" date="2020-08" db="EMBL/GenBank/DDBJ databases">
        <title>Bridging the membrane lipid divide: bacteria of the FCB group superphylum have the potential to synthesize archaeal ether lipids.</title>
        <authorList>
            <person name="Villanueva L."/>
            <person name="Von Meijenfeldt F.A.B."/>
            <person name="Westbye A.B."/>
            <person name="Yadav S."/>
            <person name="Hopmans E.C."/>
            <person name="Dutilh B.E."/>
            <person name="Sinninghe Damste J.S."/>
        </authorList>
    </citation>
    <scope>NUCLEOTIDE SEQUENCE [LARGE SCALE GENOMIC DNA]</scope>
    <source>
        <strain evidence="3">NIOZ-UU47</strain>
    </source>
</reference>
<comment type="similarity">
    <text evidence="1">Belongs to the NAD(P)-dependent epimerase/dehydratase family.</text>
</comment>
<dbReference type="Proteomes" id="UP000614424">
    <property type="component" value="Unassembled WGS sequence"/>
</dbReference>
<accession>A0A8J6N923</accession>
<evidence type="ECO:0000256" key="1">
    <source>
        <dbReference type="ARBA" id="ARBA00007637"/>
    </source>
</evidence>
<dbReference type="SUPFAM" id="SSF51735">
    <property type="entry name" value="NAD(P)-binding Rossmann-fold domains"/>
    <property type="match status" value="1"/>
</dbReference>
<dbReference type="Gene3D" id="3.90.25.10">
    <property type="entry name" value="UDP-galactose 4-epimerase, domain 1"/>
    <property type="match status" value="1"/>
</dbReference>
<evidence type="ECO:0000313" key="4">
    <source>
        <dbReference type="Proteomes" id="UP000614424"/>
    </source>
</evidence>
<comment type="caution">
    <text evidence="3">The sequence shown here is derived from an EMBL/GenBank/DDBJ whole genome shotgun (WGS) entry which is preliminary data.</text>
</comment>
<evidence type="ECO:0000313" key="3">
    <source>
        <dbReference type="EMBL" id="MBC8316831.1"/>
    </source>
</evidence>
<dbReference type="InterPro" id="IPR036291">
    <property type="entry name" value="NAD(P)-bd_dom_sf"/>
</dbReference>
<dbReference type="Gene3D" id="3.40.50.720">
    <property type="entry name" value="NAD(P)-binding Rossmann-like Domain"/>
    <property type="match status" value="1"/>
</dbReference>
<dbReference type="EMBL" id="JACNJZ010000057">
    <property type="protein sequence ID" value="MBC8316831.1"/>
    <property type="molecule type" value="Genomic_DNA"/>
</dbReference>
<gene>
    <name evidence="3" type="ORF">H8E41_02930</name>
</gene>
<organism evidence="3 4">
    <name type="scientific">Candidatus Desulfobia pelagia</name>
    <dbReference type="NCBI Taxonomy" id="2841692"/>
    <lineage>
        <taxon>Bacteria</taxon>
        <taxon>Pseudomonadati</taxon>
        <taxon>Thermodesulfobacteriota</taxon>
        <taxon>Desulfobulbia</taxon>
        <taxon>Desulfobulbales</taxon>
        <taxon>Desulfobulbaceae</taxon>
        <taxon>Candidatus Desulfobia</taxon>
    </lineage>
</organism>